<feature type="domain" description="VOC" evidence="1">
    <location>
        <begin position="6"/>
        <end position="120"/>
    </location>
</feature>
<dbReference type="RefSeq" id="WP_336807196.1">
    <property type="nucleotide sequence ID" value="NZ_JBBBNY010000003.1"/>
</dbReference>
<dbReference type="PANTHER" id="PTHR33993:SF5">
    <property type="entry name" value="GLYOXALASE"/>
    <property type="match status" value="1"/>
</dbReference>
<organism evidence="2 3">
    <name type="scientific">Fulvimonas yonginensis</name>
    <dbReference type="NCBI Taxonomy" id="1495200"/>
    <lineage>
        <taxon>Bacteria</taxon>
        <taxon>Pseudomonadati</taxon>
        <taxon>Pseudomonadota</taxon>
        <taxon>Gammaproteobacteria</taxon>
        <taxon>Lysobacterales</taxon>
        <taxon>Rhodanobacteraceae</taxon>
        <taxon>Fulvimonas</taxon>
    </lineage>
</organism>
<dbReference type="InterPro" id="IPR041581">
    <property type="entry name" value="Glyoxalase_6"/>
</dbReference>
<reference evidence="2 3" key="1">
    <citation type="journal article" date="2014" name="Int. J. Syst. Evol. Microbiol.">
        <title>Fulvimonas yonginensis sp. nov., isolated from greenhouse soil, and emended description of the genus Fulvimonas.</title>
        <authorList>
            <person name="Ahn J.H."/>
            <person name="Kim S.J."/>
            <person name="Weon H.Y."/>
            <person name="Hong S.B."/>
            <person name="Seok S.J."/>
            <person name="Kwon S.W."/>
        </authorList>
    </citation>
    <scope>NUCLEOTIDE SEQUENCE [LARGE SCALE GENOMIC DNA]</scope>
    <source>
        <strain evidence="2 3">KACC 16952</strain>
    </source>
</reference>
<dbReference type="PROSITE" id="PS51819">
    <property type="entry name" value="VOC"/>
    <property type="match status" value="1"/>
</dbReference>
<name>A0ABU8JAN7_9GAMM</name>
<sequence>MAKVIGLGGIFFKSKDPAALAAWYARHLGLELEAWGGARFDEDASRPGYLAWAPFPDDTRYFAPSEQPYMLNFRVDDLAGLLEQLRTDGVEVDERTEQNEYGAFGWVMDPEGTRVELWQPPA</sequence>
<gene>
    <name evidence="2" type="ORF">WAT24_07430</name>
</gene>
<keyword evidence="3" id="KW-1185">Reference proteome</keyword>
<proteinExistence type="predicted"/>
<dbReference type="Pfam" id="PF18029">
    <property type="entry name" value="Glyoxalase_6"/>
    <property type="match status" value="1"/>
</dbReference>
<evidence type="ECO:0000259" key="1">
    <source>
        <dbReference type="PROSITE" id="PS51819"/>
    </source>
</evidence>
<dbReference type="PANTHER" id="PTHR33993">
    <property type="entry name" value="GLYOXALASE-RELATED"/>
    <property type="match status" value="1"/>
</dbReference>
<evidence type="ECO:0000313" key="3">
    <source>
        <dbReference type="Proteomes" id="UP001381174"/>
    </source>
</evidence>
<dbReference type="Proteomes" id="UP001381174">
    <property type="component" value="Unassembled WGS sequence"/>
</dbReference>
<evidence type="ECO:0000313" key="2">
    <source>
        <dbReference type="EMBL" id="MEI7036583.1"/>
    </source>
</evidence>
<accession>A0ABU8JAN7</accession>
<comment type="caution">
    <text evidence="2">The sequence shown here is derived from an EMBL/GenBank/DDBJ whole genome shotgun (WGS) entry which is preliminary data.</text>
</comment>
<dbReference type="Gene3D" id="3.10.180.10">
    <property type="entry name" value="2,3-Dihydroxybiphenyl 1,2-Dioxygenase, domain 1"/>
    <property type="match status" value="1"/>
</dbReference>
<dbReference type="EMBL" id="JBBBNY010000003">
    <property type="protein sequence ID" value="MEI7036583.1"/>
    <property type="molecule type" value="Genomic_DNA"/>
</dbReference>
<dbReference type="InterPro" id="IPR037523">
    <property type="entry name" value="VOC_core"/>
</dbReference>
<dbReference type="SUPFAM" id="SSF54593">
    <property type="entry name" value="Glyoxalase/Bleomycin resistance protein/Dihydroxybiphenyl dioxygenase"/>
    <property type="match status" value="1"/>
</dbReference>
<protein>
    <submittedName>
        <fullName evidence="2">VOC family protein</fullName>
    </submittedName>
</protein>
<dbReference type="InterPro" id="IPR052164">
    <property type="entry name" value="Anthracycline_SecMetBiosynth"/>
</dbReference>
<dbReference type="InterPro" id="IPR029068">
    <property type="entry name" value="Glyas_Bleomycin-R_OHBP_Dase"/>
</dbReference>